<feature type="non-terminal residue" evidence="2">
    <location>
        <position position="1"/>
    </location>
</feature>
<protein>
    <recommendedName>
        <fullName evidence="1">F-box domain-containing protein</fullName>
    </recommendedName>
</protein>
<sequence>SLHSLSLELSSLNCSICSSLSLYFSSLLSFSLTIQMDFLPPELISFLLSKLDRLSLLNASLTSSKFRNSVIRHHSHFAFSPIIGLEIHGSTSTSVTIRSFCRQCAAHSSPREKDTLLEEKIIENDETEFLSFLSSILLTPARCFDVSIKDVSSSLLSIISDSFVHRSSSSPLPIRSFCIKTRKGTDETALHQLLQSFHKPILMYLHIWNLSTLKWDSQSMASARTVCLRSDVFAPLPSNIRIRPFGDTTDEMRREMKEAVESDDIINRLIQECNNSCEHKHLFQLNRMGVDHSLHRLCSSFDPDGQPSAIPFHFLTLSLNSEWPSTLSSIISSHLRMNPLPNIVTSSLNFNELPHIFITRERFFLNL</sequence>
<dbReference type="SUPFAM" id="SSF81383">
    <property type="entry name" value="F-box domain"/>
    <property type="match status" value="1"/>
</dbReference>
<feature type="domain" description="F-box" evidence="1">
    <location>
        <begin position="33"/>
        <end position="82"/>
    </location>
</feature>
<dbReference type="InterPro" id="IPR036047">
    <property type="entry name" value="F-box-like_dom_sf"/>
</dbReference>
<dbReference type="EMBL" id="BTSX01000004">
    <property type="protein sequence ID" value="GMS95645.1"/>
    <property type="molecule type" value="Genomic_DNA"/>
</dbReference>
<keyword evidence="3" id="KW-1185">Reference proteome</keyword>
<evidence type="ECO:0000259" key="1">
    <source>
        <dbReference type="PROSITE" id="PS50181"/>
    </source>
</evidence>
<organism evidence="2 3">
    <name type="scientific">Pristionchus entomophagus</name>
    <dbReference type="NCBI Taxonomy" id="358040"/>
    <lineage>
        <taxon>Eukaryota</taxon>
        <taxon>Metazoa</taxon>
        <taxon>Ecdysozoa</taxon>
        <taxon>Nematoda</taxon>
        <taxon>Chromadorea</taxon>
        <taxon>Rhabditida</taxon>
        <taxon>Rhabditina</taxon>
        <taxon>Diplogasteromorpha</taxon>
        <taxon>Diplogasteroidea</taxon>
        <taxon>Neodiplogasteridae</taxon>
        <taxon>Pristionchus</taxon>
    </lineage>
</organism>
<accession>A0AAV5TMI3</accession>
<reference evidence="2" key="1">
    <citation type="submission" date="2023-10" db="EMBL/GenBank/DDBJ databases">
        <title>Genome assembly of Pristionchus species.</title>
        <authorList>
            <person name="Yoshida K."/>
            <person name="Sommer R.J."/>
        </authorList>
    </citation>
    <scope>NUCLEOTIDE SEQUENCE</scope>
    <source>
        <strain evidence="2">RS0144</strain>
    </source>
</reference>
<name>A0AAV5TMI3_9BILA</name>
<proteinExistence type="predicted"/>
<comment type="caution">
    <text evidence="2">The sequence shown here is derived from an EMBL/GenBank/DDBJ whole genome shotgun (WGS) entry which is preliminary data.</text>
</comment>
<dbReference type="Pfam" id="PF00646">
    <property type="entry name" value="F-box"/>
    <property type="match status" value="1"/>
</dbReference>
<gene>
    <name evidence="2" type="ORF">PENTCL1PPCAC_17820</name>
</gene>
<evidence type="ECO:0000313" key="3">
    <source>
        <dbReference type="Proteomes" id="UP001432027"/>
    </source>
</evidence>
<evidence type="ECO:0000313" key="2">
    <source>
        <dbReference type="EMBL" id="GMS95645.1"/>
    </source>
</evidence>
<dbReference type="Proteomes" id="UP001432027">
    <property type="component" value="Unassembled WGS sequence"/>
</dbReference>
<dbReference type="InterPro" id="IPR001810">
    <property type="entry name" value="F-box_dom"/>
</dbReference>
<dbReference type="PROSITE" id="PS50181">
    <property type="entry name" value="FBOX"/>
    <property type="match status" value="1"/>
</dbReference>
<dbReference type="AlphaFoldDB" id="A0AAV5TMI3"/>